<proteinExistence type="predicted"/>
<gene>
    <name evidence="4" type="ORF">TSACC_2348</name>
</gene>
<protein>
    <submittedName>
        <fullName evidence="4">Uncharacterized protein</fullName>
    </submittedName>
</protein>
<accession>A0A146G399</accession>
<keyword evidence="5" id="KW-1185">Reference proteome</keyword>
<keyword evidence="3" id="KW-0472">Membrane</keyword>
<feature type="coiled-coil region" evidence="1">
    <location>
        <begin position="26"/>
        <end position="102"/>
    </location>
</feature>
<evidence type="ECO:0000313" key="5">
    <source>
        <dbReference type="Proteomes" id="UP000076023"/>
    </source>
</evidence>
<dbReference type="InParanoid" id="A0A146G399"/>
<feature type="compositionally biased region" description="Basic and acidic residues" evidence="2">
    <location>
        <begin position="1"/>
        <end position="10"/>
    </location>
</feature>
<dbReference type="RefSeq" id="WP_153811214.1">
    <property type="nucleotide sequence ID" value="NZ_BDCO01000002.1"/>
</dbReference>
<dbReference type="STRING" id="690879.TSACC_2348"/>
<dbReference type="OrthoDB" id="9824093at2"/>
<evidence type="ECO:0000313" key="4">
    <source>
        <dbReference type="EMBL" id="GAT31953.1"/>
    </source>
</evidence>
<dbReference type="Proteomes" id="UP000076023">
    <property type="component" value="Unassembled WGS sequence"/>
</dbReference>
<reference evidence="5" key="1">
    <citation type="journal article" date="2017" name="Genome Announc.">
        <title>Draft Genome Sequence of Terrimicrobium sacchariphilum NM-5T, a Facultative Anaerobic Soil Bacterium of the Class Spartobacteria.</title>
        <authorList>
            <person name="Qiu Y.L."/>
            <person name="Tourlousse D.M."/>
            <person name="Matsuura N."/>
            <person name="Ohashi A."/>
            <person name="Sekiguchi Y."/>
        </authorList>
    </citation>
    <scope>NUCLEOTIDE SEQUENCE [LARGE SCALE GENOMIC DNA]</scope>
    <source>
        <strain evidence="5">NM-5</strain>
    </source>
</reference>
<evidence type="ECO:0000256" key="1">
    <source>
        <dbReference type="SAM" id="Coils"/>
    </source>
</evidence>
<sequence length="205" mass="23495">MPSDFTKDPDPYLELQESPEDLGDEVQKTNTELEKLKRQLEDIEKQKQRLEELKRRQDELENGRIDMTDKLTRSLVTVQREIEESQKRLEQLNQIFNSFTQHLRYIEGINAKSWGTNELPKELSKALSAVEDARADYAKALPKITPDLPVEAAPAAAGYEAEYGYAEERGFVYWLKSGVAFTLPLWVLGIVGLLVWIWSISTGTH</sequence>
<keyword evidence="3" id="KW-0812">Transmembrane</keyword>
<evidence type="ECO:0000256" key="3">
    <source>
        <dbReference type="SAM" id="Phobius"/>
    </source>
</evidence>
<organism evidence="4 5">
    <name type="scientific">Terrimicrobium sacchariphilum</name>
    <dbReference type="NCBI Taxonomy" id="690879"/>
    <lineage>
        <taxon>Bacteria</taxon>
        <taxon>Pseudomonadati</taxon>
        <taxon>Verrucomicrobiota</taxon>
        <taxon>Terrimicrobiia</taxon>
        <taxon>Terrimicrobiales</taxon>
        <taxon>Terrimicrobiaceae</taxon>
        <taxon>Terrimicrobium</taxon>
    </lineage>
</organism>
<name>A0A146G399_TERSA</name>
<dbReference type="EMBL" id="BDCO01000002">
    <property type="protein sequence ID" value="GAT31953.1"/>
    <property type="molecule type" value="Genomic_DNA"/>
</dbReference>
<keyword evidence="3" id="KW-1133">Transmembrane helix</keyword>
<evidence type="ECO:0000256" key="2">
    <source>
        <dbReference type="SAM" id="MobiDB-lite"/>
    </source>
</evidence>
<comment type="caution">
    <text evidence="4">The sequence shown here is derived from an EMBL/GenBank/DDBJ whole genome shotgun (WGS) entry which is preliminary data.</text>
</comment>
<dbReference type="AlphaFoldDB" id="A0A146G399"/>
<feature type="transmembrane region" description="Helical" evidence="3">
    <location>
        <begin position="179"/>
        <end position="199"/>
    </location>
</feature>
<feature type="region of interest" description="Disordered" evidence="2">
    <location>
        <begin position="1"/>
        <end position="25"/>
    </location>
</feature>
<keyword evidence="1" id="KW-0175">Coiled coil</keyword>